<feature type="transmembrane region" description="Helical" evidence="2">
    <location>
        <begin position="620"/>
        <end position="641"/>
    </location>
</feature>
<feature type="region of interest" description="Disordered" evidence="1">
    <location>
        <begin position="570"/>
        <end position="614"/>
    </location>
</feature>
<dbReference type="Pfam" id="PF01841">
    <property type="entry name" value="Transglut_core"/>
    <property type="match status" value="1"/>
</dbReference>
<feature type="transmembrane region" description="Helical" evidence="2">
    <location>
        <begin position="55"/>
        <end position="77"/>
    </location>
</feature>
<dbReference type="PANTHER" id="PTHR42736">
    <property type="entry name" value="PROTEIN-GLUTAMINE GAMMA-GLUTAMYLTRANSFERASE"/>
    <property type="match status" value="1"/>
</dbReference>
<feature type="transmembrane region" description="Helical" evidence="2">
    <location>
        <begin position="159"/>
        <end position="178"/>
    </location>
</feature>
<keyword evidence="2" id="KW-0812">Transmembrane</keyword>
<keyword evidence="2" id="KW-1133">Transmembrane helix</keyword>
<dbReference type="RefSeq" id="WP_008734033.1">
    <property type="nucleotide sequence ID" value="NZ_AKFT01000223.1"/>
</dbReference>
<dbReference type="EMBL" id="AKFT01000223">
    <property type="protein sequence ID" value="EJF36201.1"/>
    <property type="molecule type" value="Genomic_DNA"/>
</dbReference>
<feature type="transmembrane region" description="Helical" evidence="2">
    <location>
        <begin position="235"/>
        <end position="253"/>
    </location>
</feature>
<keyword evidence="5" id="KW-1185">Reference proteome</keyword>
<feature type="transmembrane region" description="Helical" evidence="2">
    <location>
        <begin position="30"/>
        <end position="49"/>
    </location>
</feature>
<feature type="compositionally biased region" description="Acidic residues" evidence="1">
    <location>
        <begin position="601"/>
        <end position="611"/>
    </location>
</feature>
<dbReference type="InterPro" id="IPR038765">
    <property type="entry name" value="Papain-like_cys_pep_sf"/>
</dbReference>
<dbReference type="SUPFAM" id="SSF54001">
    <property type="entry name" value="Cysteine proteinases"/>
    <property type="match status" value="1"/>
</dbReference>
<evidence type="ECO:0000256" key="1">
    <source>
        <dbReference type="SAM" id="MobiDB-lite"/>
    </source>
</evidence>
<dbReference type="InterPro" id="IPR052901">
    <property type="entry name" value="Bact_TGase-like"/>
</dbReference>
<dbReference type="eggNOG" id="COG1305">
    <property type="taxonomic scope" value="Bacteria"/>
</dbReference>
<dbReference type="AlphaFoldDB" id="J0WI42"/>
<name>J0WI42_9ACTO</name>
<protein>
    <submittedName>
        <fullName evidence="4">Transglutaminase-like protein</fullName>
    </submittedName>
</protein>
<evidence type="ECO:0000313" key="4">
    <source>
        <dbReference type="EMBL" id="EJF36201.1"/>
    </source>
</evidence>
<dbReference type="PATRIC" id="fig|1125718.3.peg.2860"/>
<keyword evidence="2" id="KW-0472">Membrane</keyword>
<sequence length="778" mass="82353">MSASSSVPAPLRKDGLRTASGLRGIPPYRWIDLGLVIVLALIASILFVPPFGSPVGARAAAIGIGAGAVVAVVCLVGRLGPAPTLALTALVHVGAGPWVLPDTGSGWKAVRAVLAATVTVWRDALTLPVPLTAFPSMTVLPWLVGLIAGVIATRAALSGRVLIAGMTVMAQAGLAIAWGVRTALMPTELGVVLVTGVLLLWAVTAQRGRRERVAEVLESKDAGVGRGSRRGFLRVLALLTVTGTVVALAIPAAPHNRTVLRDLFEPPLDLTEYATPLSLVRTLETDMASDSLMAVSGADESTRIRLAALDSYDGLSARISASANGAARFQRIGHDTPLTSDGTTQSQDSSETTVTIDDYSFPWVPTVADTLGLEVSGPRAEAVSQSLYYDVFSTTGIATAGLTSGDTLIEQVEAPETATDAQLTDLGIDDVALGPVEDVPPSVQTLATTLVGSTSEPLAQIRMLQQALRTGYYSDGTKSPSPPGHGAARIASMVDAGSLVGDDEQYPVLMMLMCRSLGIPARVVMGFKPTMDGNAANVTGEDISAWVEVPFHSVGWITIDVVPDRDQIPQQQTTEKVSNPEPQVLQPPLPLQDPARLPPSYEDEDRDDSNDDNNHGLGRIVAMVAGGLGIVLLPIATILAAKSLRRRRRRGRSGVEGVLGAWDEVVDRARDFGRRTPPRSTRREAASSLAPAFPTAELTRFAAAVDAQVFGEGIPSSYAVGTIWESADAMVPAMGSDRSRMRRLAARLSPRSLRRPHRPSPHISRRFTDRLALRRKRQ</sequence>
<proteinExistence type="predicted"/>
<feature type="domain" description="Transglutaminase-like" evidence="3">
    <location>
        <begin position="495"/>
        <end position="563"/>
    </location>
</feature>
<feature type="compositionally biased region" description="Low complexity" evidence="1">
    <location>
        <begin position="339"/>
        <end position="352"/>
    </location>
</feature>
<evidence type="ECO:0000313" key="5">
    <source>
        <dbReference type="Proteomes" id="UP000002941"/>
    </source>
</evidence>
<organism evidence="4 5">
    <name type="scientific">Actinomyces massiliensis F0489</name>
    <dbReference type="NCBI Taxonomy" id="1125718"/>
    <lineage>
        <taxon>Bacteria</taxon>
        <taxon>Bacillati</taxon>
        <taxon>Actinomycetota</taxon>
        <taxon>Actinomycetes</taxon>
        <taxon>Actinomycetales</taxon>
        <taxon>Actinomycetaceae</taxon>
        <taxon>Actinomyces</taxon>
    </lineage>
</organism>
<dbReference type="Gene3D" id="3.10.620.30">
    <property type="match status" value="1"/>
</dbReference>
<dbReference type="Proteomes" id="UP000002941">
    <property type="component" value="Unassembled WGS sequence"/>
</dbReference>
<feature type="region of interest" description="Disordered" evidence="1">
    <location>
        <begin position="333"/>
        <end position="352"/>
    </location>
</feature>
<feature type="transmembrane region" description="Helical" evidence="2">
    <location>
        <begin position="131"/>
        <end position="152"/>
    </location>
</feature>
<dbReference type="InterPro" id="IPR002931">
    <property type="entry name" value="Transglutaminase-like"/>
</dbReference>
<dbReference type="OrthoDB" id="3651060at2"/>
<evidence type="ECO:0000259" key="3">
    <source>
        <dbReference type="SMART" id="SM00460"/>
    </source>
</evidence>
<evidence type="ECO:0000256" key="2">
    <source>
        <dbReference type="SAM" id="Phobius"/>
    </source>
</evidence>
<feature type="transmembrane region" description="Helical" evidence="2">
    <location>
        <begin position="184"/>
        <end position="203"/>
    </location>
</feature>
<dbReference type="PANTHER" id="PTHR42736:SF1">
    <property type="entry name" value="PROTEIN-GLUTAMINE GAMMA-GLUTAMYLTRANSFERASE"/>
    <property type="match status" value="1"/>
</dbReference>
<accession>J0WI42</accession>
<comment type="caution">
    <text evidence="4">The sequence shown here is derived from an EMBL/GenBank/DDBJ whole genome shotgun (WGS) entry which is preliminary data.</text>
</comment>
<reference evidence="4 5" key="1">
    <citation type="submission" date="2012-05" db="EMBL/GenBank/DDBJ databases">
        <authorList>
            <person name="Harkins D.M."/>
            <person name="Madupu R."/>
            <person name="Durkin A.S."/>
            <person name="Torralba M."/>
            <person name="Methe B."/>
            <person name="Sutton G.G."/>
            <person name="Nelson K.E."/>
        </authorList>
    </citation>
    <scope>NUCLEOTIDE SEQUENCE [LARGE SCALE GENOMIC DNA]</scope>
    <source>
        <strain evidence="4 5">F0489</strain>
    </source>
</reference>
<gene>
    <name evidence="4" type="ORF">HMPREF1318_1497</name>
</gene>
<dbReference type="SMART" id="SM00460">
    <property type="entry name" value="TGc"/>
    <property type="match status" value="1"/>
</dbReference>